<keyword evidence="2" id="KW-1185">Reference proteome</keyword>
<dbReference type="EMBL" id="VIEB01000237">
    <property type="protein sequence ID" value="TQD99371.1"/>
    <property type="molecule type" value="Genomic_DNA"/>
</dbReference>
<dbReference type="PANTHER" id="PTHR47481">
    <property type="match status" value="1"/>
</dbReference>
<accession>A0A540MKQ6</accession>
<gene>
    <name evidence="1" type="ORF">C1H46_015029</name>
</gene>
<dbReference type="Proteomes" id="UP000315295">
    <property type="component" value="Unassembled WGS sequence"/>
</dbReference>
<evidence type="ECO:0008006" key="3">
    <source>
        <dbReference type="Google" id="ProtNLM"/>
    </source>
</evidence>
<protein>
    <recommendedName>
        <fullName evidence="3">Retrotransposon Copia-like N-terminal domain-containing protein</fullName>
    </recommendedName>
</protein>
<comment type="caution">
    <text evidence="1">The sequence shown here is derived from an EMBL/GenBank/DDBJ whole genome shotgun (WGS) entry which is preliminary data.</text>
</comment>
<sequence>MVTASQLQILQSPITGLISSVSSSVSVKLDDSNYLQWHFQMQLLLEGYGIMGFVDGSTCCPSQFSSISSNDSEASSMGVGSRIESDDYKAWKMHDYALMVLLTATRSSSAISYVIGSTSSGEMWVRLQNHFFLPSTKTSIIKLQTYLYNMTKGSNSISQFLRRIKEARDGLSVLGVTLVDEDFVLIALNGLPAKYNTFKCVIRGREGVISLENFRQQLLAEEAIVDCASVTRFGDYQTQGSFFPLSSSQLHAGFNDGYLAQYNFSSCQSRLGNNVDGYNGVYRNFRFKSRGKGRFHYNNGATYKSFPDCSPGILGSPPSPYFNSPPHVFPTHQICSQKDHFDDDRYPIHNAQSSVSTPESCQSTLDQQLKRGCPVILQNHETPLLSNSDVEIHRVYDCKSGSLSDFIVSEDEMVLDAAKDQVFECIDNEGTKSQLISMGLQPCIQVTFPVLNSDNKTAISVPAQIVALAHEFRRFYVFQLCNGGRIFDIQLGYHMRICDKGGGTRSTLIWHKETLVLIWQKESLVLIWLLW</sequence>
<dbReference type="Pfam" id="PF14223">
    <property type="entry name" value="Retrotran_gag_2"/>
    <property type="match status" value="1"/>
</dbReference>
<evidence type="ECO:0000313" key="1">
    <source>
        <dbReference type="EMBL" id="TQD99371.1"/>
    </source>
</evidence>
<organism evidence="1 2">
    <name type="scientific">Malus baccata</name>
    <name type="common">Siberian crab apple</name>
    <name type="synonym">Pyrus baccata</name>
    <dbReference type="NCBI Taxonomy" id="106549"/>
    <lineage>
        <taxon>Eukaryota</taxon>
        <taxon>Viridiplantae</taxon>
        <taxon>Streptophyta</taxon>
        <taxon>Embryophyta</taxon>
        <taxon>Tracheophyta</taxon>
        <taxon>Spermatophyta</taxon>
        <taxon>Magnoliopsida</taxon>
        <taxon>eudicotyledons</taxon>
        <taxon>Gunneridae</taxon>
        <taxon>Pentapetalae</taxon>
        <taxon>rosids</taxon>
        <taxon>fabids</taxon>
        <taxon>Rosales</taxon>
        <taxon>Rosaceae</taxon>
        <taxon>Amygdaloideae</taxon>
        <taxon>Maleae</taxon>
        <taxon>Malus</taxon>
    </lineage>
</organism>
<dbReference type="AlphaFoldDB" id="A0A540MKQ6"/>
<name>A0A540MKQ6_MALBA</name>
<evidence type="ECO:0000313" key="2">
    <source>
        <dbReference type="Proteomes" id="UP000315295"/>
    </source>
</evidence>
<dbReference type="PANTHER" id="PTHR47481:SF22">
    <property type="entry name" value="RETROTRANSPOSON GAG DOMAIN-CONTAINING PROTEIN"/>
    <property type="match status" value="1"/>
</dbReference>
<reference evidence="1 2" key="1">
    <citation type="journal article" date="2019" name="G3 (Bethesda)">
        <title>Sequencing of a Wild Apple (Malus baccata) Genome Unravels the Differences Between Cultivated and Wild Apple Species Regarding Disease Resistance and Cold Tolerance.</title>
        <authorList>
            <person name="Chen X."/>
        </authorList>
    </citation>
    <scope>NUCLEOTIDE SEQUENCE [LARGE SCALE GENOMIC DNA]</scope>
    <source>
        <strain evidence="2">cv. Shandingzi</strain>
        <tissue evidence="1">Leaves</tissue>
    </source>
</reference>
<proteinExistence type="predicted"/>